<organism evidence="1 2">
    <name type="scientific">Teratosphaeria nubilosa</name>
    <dbReference type="NCBI Taxonomy" id="161662"/>
    <lineage>
        <taxon>Eukaryota</taxon>
        <taxon>Fungi</taxon>
        <taxon>Dikarya</taxon>
        <taxon>Ascomycota</taxon>
        <taxon>Pezizomycotina</taxon>
        <taxon>Dothideomycetes</taxon>
        <taxon>Dothideomycetidae</taxon>
        <taxon>Mycosphaerellales</taxon>
        <taxon>Teratosphaeriaceae</taxon>
        <taxon>Teratosphaeria</taxon>
    </lineage>
</organism>
<evidence type="ECO:0000313" key="2">
    <source>
        <dbReference type="Proteomes" id="UP000799436"/>
    </source>
</evidence>
<evidence type="ECO:0000313" key="1">
    <source>
        <dbReference type="EMBL" id="KAF2764078.1"/>
    </source>
</evidence>
<keyword evidence="2" id="KW-1185">Reference proteome</keyword>
<protein>
    <submittedName>
        <fullName evidence="1">Uncharacterized protein</fullName>
    </submittedName>
</protein>
<reference evidence="1" key="1">
    <citation type="journal article" date="2020" name="Stud. Mycol.">
        <title>101 Dothideomycetes genomes: a test case for predicting lifestyles and emergence of pathogens.</title>
        <authorList>
            <person name="Haridas S."/>
            <person name="Albert R."/>
            <person name="Binder M."/>
            <person name="Bloem J."/>
            <person name="Labutti K."/>
            <person name="Salamov A."/>
            <person name="Andreopoulos B."/>
            <person name="Baker S."/>
            <person name="Barry K."/>
            <person name="Bills G."/>
            <person name="Bluhm B."/>
            <person name="Cannon C."/>
            <person name="Castanera R."/>
            <person name="Culley D."/>
            <person name="Daum C."/>
            <person name="Ezra D."/>
            <person name="Gonzalez J."/>
            <person name="Henrissat B."/>
            <person name="Kuo A."/>
            <person name="Liang C."/>
            <person name="Lipzen A."/>
            <person name="Lutzoni F."/>
            <person name="Magnuson J."/>
            <person name="Mondo S."/>
            <person name="Nolan M."/>
            <person name="Ohm R."/>
            <person name="Pangilinan J."/>
            <person name="Park H.-J."/>
            <person name="Ramirez L."/>
            <person name="Alfaro M."/>
            <person name="Sun H."/>
            <person name="Tritt A."/>
            <person name="Yoshinaga Y."/>
            <person name="Zwiers L.-H."/>
            <person name="Turgeon B."/>
            <person name="Goodwin S."/>
            <person name="Spatafora J."/>
            <person name="Crous P."/>
            <person name="Grigoriev I."/>
        </authorList>
    </citation>
    <scope>NUCLEOTIDE SEQUENCE</scope>
    <source>
        <strain evidence="1">CBS 116005</strain>
    </source>
</reference>
<sequence length="115" mass="12486">MRIMRPKPLHNHLEYTIPGGGQISIACLAGVQGLSAGPQITKQIQCFPPAEKVSLRKLCCSIYGQPDEARGHMGAAILQAKQRPGLKQAHNRLQLKAARFPGQILHSYGAPTSHK</sequence>
<dbReference type="PROSITE" id="PS51257">
    <property type="entry name" value="PROKAR_LIPOPROTEIN"/>
    <property type="match status" value="1"/>
</dbReference>
<proteinExistence type="predicted"/>
<gene>
    <name evidence="1" type="ORF">EJ03DRAFT_41608</name>
</gene>
<name>A0A6G1KV84_9PEZI</name>
<dbReference type="EMBL" id="ML995941">
    <property type="protein sequence ID" value="KAF2764078.1"/>
    <property type="molecule type" value="Genomic_DNA"/>
</dbReference>
<dbReference type="AlphaFoldDB" id="A0A6G1KV84"/>
<dbReference type="Proteomes" id="UP000799436">
    <property type="component" value="Unassembled WGS sequence"/>
</dbReference>
<accession>A0A6G1KV84</accession>